<accession>A0AAE3DTL3</accession>
<dbReference type="AlphaFoldDB" id="A0AAE3DTL3"/>
<dbReference type="Proteomes" id="UP001197875">
    <property type="component" value="Unassembled WGS sequence"/>
</dbReference>
<dbReference type="EMBL" id="JAJEPR010000022">
    <property type="protein sequence ID" value="MCC2190566.1"/>
    <property type="molecule type" value="Genomic_DNA"/>
</dbReference>
<dbReference type="PANTHER" id="PTHR35866">
    <property type="entry name" value="PUTATIVE-RELATED"/>
    <property type="match status" value="1"/>
</dbReference>
<keyword evidence="2" id="KW-1185">Reference proteome</keyword>
<reference evidence="1 2" key="1">
    <citation type="submission" date="2021-10" db="EMBL/GenBank/DDBJ databases">
        <title>Anaerobic single-cell dispensing facilitates the cultivation of human gut bacteria.</title>
        <authorList>
            <person name="Afrizal A."/>
        </authorList>
    </citation>
    <scope>NUCLEOTIDE SEQUENCE [LARGE SCALE GENOMIC DNA]</scope>
    <source>
        <strain evidence="1 2">CLA-AA-H277</strain>
    </source>
</reference>
<evidence type="ECO:0000313" key="1">
    <source>
        <dbReference type="EMBL" id="MCC2190566.1"/>
    </source>
</evidence>
<protein>
    <submittedName>
        <fullName evidence="1">YkgJ family cysteine cluster protein</fullName>
    </submittedName>
</protein>
<dbReference type="RefSeq" id="WP_227615638.1">
    <property type="nucleotide sequence ID" value="NZ_JAJEPR010000022.1"/>
</dbReference>
<evidence type="ECO:0000313" key="2">
    <source>
        <dbReference type="Proteomes" id="UP001197875"/>
    </source>
</evidence>
<dbReference type="InterPro" id="IPR005358">
    <property type="entry name" value="Puta_zinc/iron-chelating_dom"/>
</dbReference>
<sequence>MKRQVSIEEIWDGRFYGPGDMVKIGCGECSGCSDCCRGMGKTIILDPLDIYRLTEGLHMDFQQLIGSHLELNVVDGVILPNLLEAGAEEVCTFLNKEGRCSIHSIRPGVCRLFPMGRYYEGGSFRYFLQVGECQKEPKTKVKLKKWLDTPELSRYEKFVNDWHYFLEAVEHILGDLSNEATAKKINLYILQNFFLQPWSGDFYEEFDRRLTEARRMIGVA</sequence>
<dbReference type="PANTHER" id="PTHR35866:SF1">
    <property type="entry name" value="YKGJ FAMILY CYSTEINE CLUSTER PROTEIN"/>
    <property type="match status" value="1"/>
</dbReference>
<proteinExistence type="predicted"/>
<organism evidence="1 2">
    <name type="scientific">Fusicatenibacter faecihominis</name>
    <dbReference type="NCBI Taxonomy" id="2881276"/>
    <lineage>
        <taxon>Bacteria</taxon>
        <taxon>Bacillati</taxon>
        <taxon>Bacillota</taxon>
        <taxon>Clostridia</taxon>
        <taxon>Lachnospirales</taxon>
        <taxon>Lachnospiraceae</taxon>
        <taxon>Fusicatenibacter</taxon>
    </lineage>
</organism>
<dbReference type="Pfam" id="PF03692">
    <property type="entry name" value="CxxCxxCC"/>
    <property type="match status" value="1"/>
</dbReference>
<gene>
    <name evidence="1" type="ORF">LKD71_12290</name>
</gene>
<comment type="caution">
    <text evidence="1">The sequence shown here is derived from an EMBL/GenBank/DDBJ whole genome shotgun (WGS) entry which is preliminary data.</text>
</comment>
<name>A0AAE3DTL3_9FIRM</name>